<reference evidence="2 3" key="1">
    <citation type="submission" date="2011-02" db="EMBL/GenBank/DDBJ databases">
        <title>The Genome Sequence of Sphaeroforma arctica JP610.</title>
        <authorList>
            <consortium name="The Broad Institute Genome Sequencing Platform"/>
            <person name="Russ C."/>
            <person name="Cuomo C."/>
            <person name="Young S.K."/>
            <person name="Zeng Q."/>
            <person name="Gargeya S."/>
            <person name="Alvarado L."/>
            <person name="Berlin A."/>
            <person name="Chapman S.B."/>
            <person name="Chen Z."/>
            <person name="Freedman E."/>
            <person name="Gellesch M."/>
            <person name="Goldberg J."/>
            <person name="Griggs A."/>
            <person name="Gujja S."/>
            <person name="Heilman E."/>
            <person name="Heiman D."/>
            <person name="Howarth C."/>
            <person name="Mehta T."/>
            <person name="Neiman D."/>
            <person name="Pearson M."/>
            <person name="Roberts A."/>
            <person name="Saif S."/>
            <person name="Shea T."/>
            <person name="Shenoy N."/>
            <person name="Sisk P."/>
            <person name="Stolte C."/>
            <person name="Sykes S."/>
            <person name="White J."/>
            <person name="Yandava C."/>
            <person name="Burger G."/>
            <person name="Gray M.W."/>
            <person name="Holland P.W.H."/>
            <person name="King N."/>
            <person name="Lang F.B.F."/>
            <person name="Roger A.J."/>
            <person name="Ruiz-Trillo I."/>
            <person name="Haas B."/>
            <person name="Nusbaum C."/>
            <person name="Birren B."/>
        </authorList>
    </citation>
    <scope>NUCLEOTIDE SEQUENCE [LARGE SCALE GENOMIC DNA]</scope>
    <source>
        <strain evidence="2 3">JP610</strain>
    </source>
</reference>
<evidence type="ECO:0000313" key="2">
    <source>
        <dbReference type="EMBL" id="KNC82840.1"/>
    </source>
</evidence>
<dbReference type="EMBL" id="KQ241887">
    <property type="protein sequence ID" value="KNC82840.1"/>
    <property type="molecule type" value="Genomic_DNA"/>
</dbReference>
<dbReference type="RefSeq" id="XP_014156742.1">
    <property type="nucleotide sequence ID" value="XM_014301267.1"/>
</dbReference>
<dbReference type="OrthoDB" id="6495157at2759"/>
<sequence>MFSLFKTKLTTTTTSTPENNVVIQQQQNCIPQKQRQSITSKVLTTKPPQVDVPVDREINPKLSLIAMVIDRSGSMSSMGCEVEGGCNAYLTEQRATDKADGIETSVIFTTFDSAIEVIHDGVSLPCVPKVTREQVEPRGCTALYDGIGDTLLSTAEHLRNQKTMPGKVVIFILTDGHENSSRTWDADSITAEIKRLSVAPFNFDFYFAAANQDALDKGASMGIPTAQCLDYDATPNGMKQAMATASAAYTRGKRGQSKGFSSQERTQASSKFSH</sequence>
<accession>A0A0L0G172</accession>
<proteinExistence type="predicted"/>
<keyword evidence="3" id="KW-1185">Reference proteome</keyword>
<dbReference type="Gene3D" id="3.40.50.410">
    <property type="entry name" value="von Willebrand factor, type A domain"/>
    <property type="match status" value="1"/>
</dbReference>
<dbReference type="InterPro" id="IPR036465">
    <property type="entry name" value="vWFA_dom_sf"/>
</dbReference>
<evidence type="ECO:0000313" key="3">
    <source>
        <dbReference type="Proteomes" id="UP000054560"/>
    </source>
</evidence>
<dbReference type="Proteomes" id="UP000054560">
    <property type="component" value="Unassembled WGS sequence"/>
</dbReference>
<name>A0A0L0G172_9EUKA</name>
<organism evidence="2 3">
    <name type="scientific">Sphaeroforma arctica JP610</name>
    <dbReference type="NCBI Taxonomy" id="667725"/>
    <lineage>
        <taxon>Eukaryota</taxon>
        <taxon>Ichthyosporea</taxon>
        <taxon>Ichthyophonida</taxon>
        <taxon>Sphaeroforma</taxon>
    </lineage>
</organism>
<dbReference type="GeneID" id="25905391"/>
<dbReference type="SUPFAM" id="SSF53300">
    <property type="entry name" value="vWA-like"/>
    <property type="match status" value="1"/>
</dbReference>
<evidence type="ECO:0008006" key="4">
    <source>
        <dbReference type="Google" id="ProtNLM"/>
    </source>
</evidence>
<evidence type="ECO:0000256" key="1">
    <source>
        <dbReference type="SAM" id="MobiDB-lite"/>
    </source>
</evidence>
<dbReference type="AlphaFoldDB" id="A0A0L0G172"/>
<feature type="region of interest" description="Disordered" evidence="1">
    <location>
        <begin position="245"/>
        <end position="274"/>
    </location>
</feature>
<dbReference type="eggNOG" id="ENOG502SZ6S">
    <property type="taxonomic scope" value="Eukaryota"/>
</dbReference>
<feature type="compositionally biased region" description="Polar residues" evidence="1">
    <location>
        <begin position="258"/>
        <end position="274"/>
    </location>
</feature>
<protein>
    <recommendedName>
        <fullName evidence="4">VWFA domain-containing protein</fullName>
    </recommendedName>
</protein>
<gene>
    <name evidence="2" type="ORF">SARC_04887</name>
</gene>